<dbReference type="GO" id="GO:0004497">
    <property type="term" value="F:monooxygenase activity"/>
    <property type="evidence" value="ECO:0007669"/>
    <property type="project" value="UniProtKB-KW"/>
</dbReference>
<keyword evidence="9" id="KW-0472">Membrane</keyword>
<dbReference type="PANTHER" id="PTHR24291:SF50">
    <property type="entry name" value="BIFUNCTIONAL ALBAFLAVENONE MONOOXYGENASE_TERPENE SYNTHASE"/>
    <property type="match status" value="1"/>
</dbReference>
<dbReference type="PRINTS" id="PR00463">
    <property type="entry name" value="EP450I"/>
</dbReference>
<dbReference type="EMBL" id="CAICTM010000240">
    <property type="protein sequence ID" value="CAB9505712.1"/>
    <property type="molecule type" value="Genomic_DNA"/>
</dbReference>
<evidence type="ECO:0000256" key="4">
    <source>
        <dbReference type="ARBA" id="ARBA00023002"/>
    </source>
</evidence>
<accession>A0A9N8DMC6</accession>
<comment type="cofactor">
    <cofactor evidence="7">
        <name>heme</name>
        <dbReference type="ChEBI" id="CHEBI:30413"/>
    </cofactor>
</comment>
<dbReference type="InterPro" id="IPR017972">
    <property type="entry name" value="Cyt_P450_CS"/>
</dbReference>
<comment type="caution">
    <text evidence="10">The sequence shown here is derived from an EMBL/GenBank/DDBJ whole genome shotgun (WGS) entry which is preliminary data.</text>
</comment>
<name>A0A9N8DMC6_9STRA</name>
<evidence type="ECO:0000256" key="5">
    <source>
        <dbReference type="ARBA" id="ARBA00023004"/>
    </source>
</evidence>
<sequence>MLHENPHGATAALLLLVGSVMFLLYHYLTTKIPITGAPMAPHSHFLWGHLFRFLHEDFHETFRQFSRAANQYGQVGIWIFDKPTLCVFDLEDAKTVLHKEKDRFVPYPVTRHFAYFTGKRDFLILNGRDWKLQRTAVTSTINEHFLDDTRRDCMQVTQIMSRTILRKLDSTTSGVLSLDFEPLMKVITLDILCRTLFDVDMNCCGKEELISPVASAFEFLCSELFKRIRYFYLPQLIFYWLPTDANRQHRQHRRFLEEFMMGIINKKRQALERGDRGRDVMSKLLRAHGNVKTMLEGAEHYTDMDLMGVCLGLFQGGFDTTSITLSAVLYLLALHPEAQDTCVREIQNLGDDDMSNHRALAYCHGAFWEALRLYAPLPFNNRTLSRSLVLKGGLVVPQGADVQIATQAINLNEERFPHPHEFRPERWAVPTANGAWRERLPSDEYGGIPTGNYAHVLSFSAGGRNCVGHKFAQQEGVIVMANLLKQLEFQVKPGYKMETMCKTVLQKPVNGCWLNVSKRA</sequence>
<dbReference type="PROSITE" id="PS00086">
    <property type="entry name" value="CYTOCHROME_P450"/>
    <property type="match status" value="1"/>
</dbReference>
<keyword evidence="9" id="KW-1133">Transmembrane helix</keyword>
<dbReference type="GO" id="GO:0005506">
    <property type="term" value="F:iron ion binding"/>
    <property type="evidence" value="ECO:0007669"/>
    <property type="project" value="InterPro"/>
</dbReference>
<evidence type="ECO:0000256" key="8">
    <source>
        <dbReference type="RuleBase" id="RU000461"/>
    </source>
</evidence>
<evidence type="ECO:0000256" key="6">
    <source>
        <dbReference type="ARBA" id="ARBA00023033"/>
    </source>
</evidence>
<dbReference type="SUPFAM" id="SSF48264">
    <property type="entry name" value="Cytochrome P450"/>
    <property type="match status" value="1"/>
</dbReference>
<proteinExistence type="inferred from homology"/>
<feature type="transmembrane region" description="Helical" evidence="9">
    <location>
        <begin position="7"/>
        <end position="28"/>
    </location>
</feature>
<dbReference type="InterPro" id="IPR001128">
    <property type="entry name" value="Cyt_P450"/>
</dbReference>
<keyword evidence="9" id="KW-0812">Transmembrane</keyword>
<evidence type="ECO:0000313" key="10">
    <source>
        <dbReference type="EMBL" id="CAB9505712.1"/>
    </source>
</evidence>
<evidence type="ECO:0000256" key="2">
    <source>
        <dbReference type="ARBA" id="ARBA00022617"/>
    </source>
</evidence>
<evidence type="ECO:0000256" key="7">
    <source>
        <dbReference type="PIRSR" id="PIRSR602401-1"/>
    </source>
</evidence>
<dbReference type="AlphaFoldDB" id="A0A9N8DMC6"/>
<protein>
    <submittedName>
        <fullName evidence="10">Leukotriene-B(4) omega-hydroxylase 2</fullName>
    </submittedName>
</protein>
<dbReference type="InterPro" id="IPR036396">
    <property type="entry name" value="Cyt_P450_sf"/>
</dbReference>
<gene>
    <name evidence="10" type="ORF">SEMRO_241_G096250.1</name>
</gene>
<comment type="similarity">
    <text evidence="1 8">Belongs to the cytochrome P450 family.</text>
</comment>
<organism evidence="10 11">
    <name type="scientific">Seminavis robusta</name>
    <dbReference type="NCBI Taxonomy" id="568900"/>
    <lineage>
        <taxon>Eukaryota</taxon>
        <taxon>Sar</taxon>
        <taxon>Stramenopiles</taxon>
        <taxon>Ochrophyta</taxon>
        <taxon>Bacillariophyta</taxon>
        <taxon>Bacillariophyceae</taxon>
        <taxon>Bacillariophycidae</taxon>
        <taxon>Naviculales</taxon>
        <taxon>Naviculaceae</taxon>
        <taxon>Seminavis</taxon>
    </lineage>
</organism>
<keyword evidence="5 7" id="KW-0408">Iron</keyword>
<dbReference type="InterPro" id="IPR050196">
    <property type="entry name" value="Cytochrome_P450_Monoox"/>
</dbReference>
<dbReference type="Pfam" id="PF00067">
    <property type="entry name" value="p450"/>
    <property type="match status" value="1"/>
</dbReference>
<evidence type="ECO:0000256" key="9">
    <source>
        <dbReference type="SAM" id="Phobius"/>
    </source>
</evidence>
<dbReference type="OrthoDB" id="47084at2759"/>
<evidence type="ECO:0000313" key="11">
    <source>
        <dbReference type="Proteomes" id="UP001153069"/>
    </source>
</evidence>
<keyword evidence="3 7" id="KW-0479">Metal-binding</keyword>
<dbReference type="Gene3D" id="1.10.630.10">
    <property type="entry name" value="Cytochrome P450"/>
    <property type="match status" value="1"/>
</dbReference>
<dbReference type="GO" id="GO:0020037">
    <property type="term" value="F:heme binding"/>
    <property type="evidence" value="ECO:0007669"/>
    <property type="project" value="InterPro"/>
</dbReference>
<dbReference type="Proteomes" id="UP001153069">
    <property type="component" value="Unassembled WGS sequence"/>
</dbReference>
<keyword evidence="2 7" id="KW-0349">Heme</keyword>
<evidence type="ECO:0000256" key="1">
    <source>
        <dbReference type="ARBA" id="ARBA00010617"/>
    </source>
</evidence>
<reference evidence="10" key="1">
    <citation type="submission" date="2020-06" db="EMBL/GenBank/DDBJ databases">
        <authorList>
            <consortium name="Plant Systems Biology data submission"/>
        </authorList>
    </citation>
    <scope>NUCLEOTIDE SEQUENCE</scope>
    <source>
        <strain evidence="10">D6</strain>
    </source>
</reference>
<feature type="binding site" description="axial binding residue" evidence="7">
    <location>
        <position position="466"/>
    </location>
    <ligand>
        <name>heme</name>
        <dbReference type="ChEBI" id="CHEBI:30413"/>
    </ligand>
    <ligandPart>
        <name>Fe</name>
        <dbReference type="ChEBI" id="CHEBI:18248"/>
    </ligandPart>
</feature>
<dbReference type="InterPro" id="IPR002401">
    <property type="entry name" value="Cyt_P450_E_grp-I"/>
</dbReference>
<dbReference type="PRINTS" id="PR00385">
    <property type="entry name" value="P450"/>
</dbReference>
<keyword evidence="6 8" id="KW-0503">Monooxygenase</keyword>
<dbReference type="GO" id="GO:0016705">
    <property type="term" value="F:oxidoreductase activity, acting on paired donors, with incorporation or reduction of molecular oxygen"/>
    <property type="evidence" value="ECO:0007669"/>
    <property type="project" value="InterPro"/>
</dbReference>
<keyword evidence="11" id="KW-1185">Reference proteome</keyword>
<keyword evidence="4 8" id="KW-0560">Oxidoreductase</keyword>
<dbReference type="PANTHER" id="PTHR24291">
    <property type="entry name" value="CYTOCHROME P450 FAMILY 4"/>
    <property type="match status" value="1"/>
</dbReference>
<evidence type="ECO:0000256" key="3">
    <source>
        <dbReference type="ARBA" id="ARBA00022723"/>
    </source>
</evidence>